<accession>A0A2D3V7Q6</accession>
<organism evidence="2 3">
    <name type="scientific">Ramularia collo-cygni</name>
    <dbReference type="NCBI Taxonomy" id="112498"/>
    <lineage>
        <taxon>Eukaryota</taxon>
        <taxon>Fungi</taxon>
        <taxon>Dikarya</taxon>
        <taxon>Ascomycota</taxon>
        <taxon>Pezizomycotina</taxon>
        <taxon>Dothideomycetes</taxon>
        <taxon>Dothideomycetidae</taxon>
        <taxon>Mycosphaerellales</taxon>
        <taxon>Mycosphaerellaceae</taxon>
        <taxon>Ramularia</taxon>
    </lineage>
</organism>
<evidence type="ECO:0000313" key="2">
    <source>
        <dbReference type="EMBL" id="CZT21470.1"/>
    </source>
</evidence>
<dbReference type="GeneID" id="35602452"/>
<sequence>MVGLFQLSAEAVLILTSGGQTIYGFVFYRRARRIDAEVKAIDQAPPKAMSVGAGEDGVVAEGPRSELSSYGWSLSDRRSLTLPYSASIQYSTSVHYSSSLGSSFEQPPPRYDEGDMAIRLEMIR</sequence>
<reference evidence="2 3" key="1">
    <citation type="submission" date="2016-03" db="EMBL/GenBank/DDBJ databases">
        <authorList>
            <person name="Ploux O."/>
        </authorList>
    </citation>
    <scope>NUCLEOTIDE SEQUENCE [LARGE SCALE GENOMIC DNA]</scope>
    <source>
        <strain evidence="2 3">URUG2</strain>
    </source>
</reference>
<feature type="compositionally biased region" description="Low complexity" evidence="1">
    <location>
        <begin position="51"/>
        <end position="62"/>
    </location>
</feature>
<evidence type="ECO:0000313" key="3">
    <source>
        <dbReference type="Proteomes" id="UP000225277"/>
    </source>
</evidence>
<proteinExistence type="predicted"/>
<dbReference type="RefSeq" id="XP_023628359.1">
    <property type="nucleotide sequence ID" value="XM_023772591.1"/>
</dbReference>
<protein>
    <submittedName>
        <fullName evidence="2">Uncharacterized protein</fullName>
    </submittedName>
</protein>
<feature type="region of interest" description="Disordered" evidence="1">
    <location>
        <begin position="48"/>
        <end position="70"/>
    </location>
</feature>
<name>A0A2D3V7Q6_9PEZI</name>
<evidence type="ECO:0000256" key="1">
    <source>
        <dbReference type="SAM" id="MobiDB-lite"/>
    </source>
</evidence>
<dbReference type="EMBL" id="FJUY01000011">
    <property type="protein sequence ID" value="CZT21470.1"/>
    <property type="molecule type" value="Genomic_DNA"/>
</dbReference>
<dbReference type="AlphaFoldDB" id="A0A2D3V7Q6"/>
<gene>
    <name evidence="2" type="ORF">RCC_07333</name>
</gene>
<dbReference type="Proteomes" id="UP000225277">
    <property type="component" value="Unassembled WGS sequence"/>
</dbReference>
<keyword evidence="3" id="KW-1185">Reference proteome</keyword>